<feature type="transmembrane region" description="Helical" evidence="1">
    <location>
        <begin position="7"/>
        <end position="26"/>
    </location>
</feature>
<protein>
    <recommendedName>
        <fullName evidence="4">DUF3953 domain-containing protein</fullName>
    </recommendedName>
</protein>
<feature type="transmembrane region" description="Helical" evidence="1">
    <location>
        <begin position="32"/>
        <end position="50"/>
    </location>
</feature>
<dbReference type="EMBL" id="SLXK01000073">
    <property type="protein sequence ID" value="TCP18031.1"/>
    <property type="molecule type" value="Genomic_DNA"/>
</dbReference>
<keyword evidence="3" id="KW-1185">Reference proteome</keyword>
<name>A0A4R2NAC2_9BACL</name>
<dbReference type="AlphaFoldDB" id="A0A4R2NAC2"/>
<evidence type="ECO:0000313" key="2">
    <source>
        <dbReference type="EMBL" id="TCP18031.1"/>
    </source>
</evidence>
<dbReference type="Proteomes" id="UP000295416">
    <property type="component" value="Unassembled WGS sequence"/>
</dbReference>
<sequence>MAISKKRLTYNISIIIIALIVATFTYPSTISMFAIVIATIGVFVTLDRIIKVKSNKTLSRSVIGICAVAAFVLVFYFTYTA</sequence>
<evidence type="ECO:0008006" key="4">
    <source>
        <dbReference type="Google" id="ProtNLM"/>
    </source>
</evidence>
<evidence type="ECO:0000256" key="1">
    <source>
        <dbReference type="SAM" id="Phobius"/>
    </source>
</evidence>
<keyword evidence="1" id="KW-0472">Membrane</keyword>
<proteinExistence type="predicted"/>
<gene>
    <name evidence="2" type="ORF">EV207_17310</name>
</gene>
<reference evidence="2 3" key="1">
    <citation type="submission" date="2019-03" db="EMBL/GenBank/DDBJ databases">
        <title>Genomic Encyclopedia of Type Strains, Phase IV (KMG-IV): sequencing the most valuable type-strain genomes for metagenomic binning, comparative biology and taxonomic classification.</title>
        <authorList>
            <person name="Goeker M."/>
        </authorList>
    </citation>
    <scope>NUCLEOTIDE SEQUENCE [LARGE SCALE GENOMIC DNA]</scope>
    <source>
        <strain evidence="2 3">DSM 19377</strain>
    </source>
</reference>
<accession>A0A4R2NAC2</accession>
<evidence type="ECO:0000313" key="3">
    <source>
        <dbReference type="Proteomes" id="UP000295416"/>
    </source>
</evidence>
<feature type="transmembrane region" description="Helical" evidence="1">
    <location>
        <begin position="62"/>
        <end position="79"/>
    </location>
</feature>
<comment type="caution">
    <text evidence="2">The sequence shown here is derived from an EMBL/GenBank/DDBJ whole genome shotgun (WGS) entry which is preliminary data.</text>
</comment>
<keyword evidence="1" id="KW-1133">Transmembrane helix</keyword>
<organism evidence="2 3">
    <name type="scientific">Scopulibacillus darangshiensis</name>
    <dbReference type="NCBI Taxonomy" id="442528"/>
    <lineage>
        <taxon>Bacteria</taxon>
        <taxon>Bacillati</taxon>
        <taxon>Bacillota</taxon>
        <taxon>Bacilli</taxon>
        <taxon>Bacillales</taxon>
        <taxon>Sporolactobacillaceae</taxon>
        <taxon>Scopulibacillus</taxon>
    </lineage>
</organism>
<keyword evidence="1" id="KW-0812">Transmembrane</keyword>
<dbReference type="RefSeq" id="WP_132748632.1">
    <property type="nucleotide sequence ID" value="NZ_SLXK01000073.1"/>
</dbReference>